<evidence type="ECO:0000256" key="1">
    <source>
        <dbReference type="SAM" id="Coils"/>
    </source>
</evidence>
<feature type="coiled-coil region" evidence="1">
    <location>
        <begin position="4"/>
        <end position="48"/>
    </location>
</feature>
<keyword evidence="1" id="KW-0175">Coiled coil</keyword>
<organism evidence="2 3">
    <name type="scientific">Carnobacterium maltaromaticum LMA28</name>
    <dbReference type="NCBI Taxonomy" id="1234679"/>
    <lineage>
        <taxon>Bacteria</taxon>
        <taxon>Bacillati</taxon>
        <taxon>Bacillota</taxon>
        <taxon>Bacilli</taxon>
        <taxon>Lactobacillales</taxon>
        <taxon>Carnobacteriaceae</taxon>
        <taxon>Carnobacterium</taxon>
    </lineage>
</organism>
<gene>
    <name evidence="2" type="ORF">BN424_80</name>
</gene>
<evidence type="ECO:0000313" key="3">
    <source>
        <dbReference type="Proteomes" id="UP000000212"/>
    </source>
</evidence>
<accession>K8ECV7</accession>
<dbReference type="OrthoDB" id="2158205at2"/>
<reference evidence="3" key="1">
    <citation type="journal article" date="2013" name="Genome Announc.">
        <title>Complete Chromosome Sequence of Carnobacterium maltaromaticum LMA 28.</title>
        <authorList>
            <person name="Cailliez-Grimal C."/>
            <person name="Chaillou S."/>
            <person name="Anba-Mondoloni J."/>
            <person name="Loux V."/>
            <person name="Afzal M.I."/>
            <person name="Rahman A."/>
            <person name="Kergourlay G."/>
            <person name="Champomier-Verges M.C."/>
            <person name="Zagorec M."/>
            <person name="Dalgaard P."/>
            <person name="Leisner J.J."/>
            <person name="Prevost H."/>
            <person name="Revol-Junelles A.M."/>
            <person name="Borges F."/>
        </authorList>
    </citation>
    <scope>NUCLEOTIDE SEQUENCE</scope>
    <source>
        <strain evidence="3">LMA28</strain>
    </source>
</reference>
<dbReference type="KEGG" id="cml:BN424_80"/>
<dbReference type="AlphaFoldDB" id="K8ECV7"/>
<dbReference type="RefSeq" id="WP_015075140.1">
    <property type="nucleotide sequence ID" value="NC_019425.2"/>
</dbReference>
<name>K8ECV7_CARML</name>
<evidence type="ECO:0000313" key="2">
    <source>
        <dbReference type="EMBL" id="CCO09563.2"/>
    </source>
</evidence>
<dbReference type="HOGENOM" id="CLU_2092377_0_0_9"/>
<proteinExistence type="predicted"/>
<dbReference type="Proteomes" id="UP000000212">
    <property type="component" value="Chromosome"/>
</dbReference>
<protein>
    <submittedName>
        <fullName evidence="2">Uncharacterized protein</fullName>
    </submittedName>
</protein>
<sequence length="116" mass="13845">MTDKQQLQKKLDHSSNELSQLLRKTNDLDQLHEDIQRIKTKELELLEEEHQIFRGTEYTSIIDQAIAEIEVETHYAQKKIKNLIEDTEEEYYREKKAYNQLEDDLHFVKNGGILND</sequence>
<keyword evidence="3" id="KW-1185">Reference proteome</keyword>
<dbReference type="STRING" id="1234679.BN424_80"/>
<dbReference type="EMBL" id="HE999757">
    <property type="protein sequence ID" value="CCO09563.2"/>
    <property type="molecule type" value="Genomic_DNA"/>
</dbReference>